<dbReference type="SUPFAM" id="SSF90123">
    <property type="entry name" value="ABC transporter transmembrane region"/>
    <property type="match status" value="2"/>
</dbReference>
<dbReference type="PANTHER" id="PTHR43394">
    <property type="entry name" value="ATP-DEPENDENT PERMEASE MDL1, MITOCHONDRIAL"/>
    <property type="match status" value="1"/>
</dbReference>
<sequence>MDSSANPPWPPKPSPEHTTIQLDQPISKPYRAETFTNPSTVTTTIAATNYPKSKPSKPTKSTFVHLFAFTPPRHIPLLILSILSSAIVAAGRTGYVIFLGKIFELVSARGTGYLAPGQFLDEICRWAVYMVLLGMGMWVFSTLEMALWVAGGEFRAKEARERVWEALMGRAVGWFEGREEGVEALLSGVLSQAKELQTATSQTLGLFVYSLFVFGACIVVAFVFSFKLTLVMLATGVPSAVIFWGIGRFVDPAIAAQRRELAQAAKCVAAATTAIDIVKVYNAEDHEAFQFIAAIRRAAKFYFRQVLCNCAQMSYVKLWMIMLFVLGFYFAIILVNRGELTPGTALTTFYAALVAFQALEALGPMWLVLVKGMAAGRSLRGLVKEQEEGGQRMDKITGWRRPSRCLGNIKMTNISFAYPSNPAQKVLKSSTLRFSPGQLTFVVGRSGSGKSTLGSLLVRFYEPLGGQITVDGSPIATFDLEWLRRNITLIQQSSILFHDTCFQNIALGAPDPDNVSFQTVQDVCSMALLQSTIAGMPNGLKTKIGPGGYKLSGGQKQRLALARAKIRDPPVLILDEITNGLDPMSMSLIMEAIRMWRKGKTTIIITHEVGQIEDGEYVYVLADGRVVQQGLIEEISKDESGLFASLIASSDDSHSPPGSTVSESDLESDYGSSGEEPVEETRHSIFFRGSFTDSRMSWGLLQGRPWRAEPVSARKTFIRARPISCRASQVSSMHIVTQTGREAQTSRAPNASQVQQKILAAGSQTSLDSLEVFFREHLARRKDREHPPTGHRLPPLLSILKTVWPTLDNRGRAQLVLGIVLCLVMAAGTPTFAFLFANLLSAFWLPGDREAVSAKWAVFLTVVAVATATSTFLSYYFMEKVAQEWIDTLRAEAIKRILRQPKLWFDKASHSPSRIAQCLDRNAEEMRKLVSMFVPILLSVSTMIIASVVWALVIRWDLTLVTLSGVPVALGTARANALVSDKWESICDQAAASTGTIFSETFSNIKVVRALTLERYFSDKHSRSARATYLLGMKRAASVGVFFGLSQSIAFFLTSLVFFYGSKILSEGLTTVTDVIRIINLLLFTLGTAVVLLANVPQIAAAKVTAMQVLYYANLSHTASHEAQGNKCLLTPFPVRMKNMRFAYPGAPATQVLRSINLEINTGTCTAIVGASGCGKSTIAALLLRLYDPVQKTDEEDTTDSVRQLPRTRAKPRPSHHPEIPLPSPVLEIPTSANNICFPFPPSRTRSSTSTSTDTSPSATDSSLTFASHPCSALSTLSLRTHLSYVPQTPFLFPATVLVNLTYGLPPTSPLNSLANVHLAAKQAGIHDFVVSLPHGYATPLGEGGQQVSGGQAQRLCIARALVRRPKLLVLDEPTSALDAEAAEGVRRVVQGLVNGNHGGREGVAVVVVTHSKEMMRLADRVVMIEDGVVVEQGGYEELVRRGTKFAGLVGVGVGGWAGAVGRYRSGRRDGKREGGASGGAGSEVARPREEALRRLEGEGMPGNW</sequence>
<dbReference type="Gene3D" id="3.40.50.300">
    <property type="entry name" value="P-loop containing nucleotide triphosphate hydrolases"/>
    <property type="match status" value="2"/>
</dbReference>
<dbReference type="InterPro" id="IPR039421">
    <property type="entry name" value="Type_1_exporter"/>
</dbReference>
<feature type="domain" description="ABC transmembrane type-1" evidence="10">
    <location>
        <begin position="79"/>
        <end position="371"/>
    </location>
</feature>
<keyword evidence="6 8" id="KW-0472">Membrane</keyword>
<dbReference type="PROSITE" id="PS00211">
    <property type="entry name" value="ABC_TRANSPORTER_1"/>
    <property type="match status" value="1"/>
</dbReference>
<dbReference type="Proteomes" id="UP000078237">
    <property type="component" value="Unassembled WGS sequence"/>
</dbReference>
<feature type="transmembrane region" description="Helical" evidence="8">
    <location>
        <begin position="318"/>
        <end position="336"/>
    </location>
</feature>
<dbReference type="Gene3D" id="1.20.1560.10">
    <property type="entry name" value="ABC transporter type 1, transmembrane domain"/>
    <property type="match status" value="2"/>
</dbReference>
<evidence type="ECO:0000256" key="4">
    <source>
        <dbReference type="ARBA" id="ARBA00022840"/>
    </source>
</evidence>
<dbReference type="GO" id="GO:0005524">
    <property type="term" value="F:ATP binding"/>
    <property type="evidence" value="ECO:0007669"/>
    <property type="project" value="UniProtKB-KW"/>
</dbReference>
<evidence type="ECO:0000256" key="8">
    <source>
        <dbReference type="SAM" id="Phobius"/>
    </source>
</evidence>
<feature type="transmembrane region" description="Helical" evidence="8">
    <location>
        <begin position="204"/>
        <end position="224"/>
    </location>
</feature>
<dbReference type="InterPro" id="IPR017871">
    <property type="entry name" value="ABC_transporter-like_CS"/>
</dbReference>
<accession>A0A175VUB4</accession>
<feature type="transmembrane region" description="Helical" evidence="8">
    <location>
        <begin position="230"/>
        <end position="250"/>
    </location>
</feature>
<dbReference type="SMART" id="SM00382">
    <property type="entry name" value="AAA"/>
    <property type="match status" value="2"/>
</dbReference>
<feature type="region of interest" description="Disordered" evidence="7">
    <location>
        <begin position="648"/>
        <end position="681"/>
    </location>
</feature>
<feature type="domain" description="ABC transmembrane type-1" evidence="10">
    <location>
        <begin position="816"/>
        <end position="1101"/>
    </location>
</feature>
<evidence type="ECO:0000259" key="10">
    <source>
        <dbReference type="PROSITE" id="PS50929"/>
    </source>
</evidence>
<comment type="caution">
    <text evidence="11">The sequence shown here is derived from an EMBL/GenBank/DDBJ whole genome shotgun (WGS) entry which is preliminary data.</text>
</comment>
<dbReference type="AlphaFoldDB" id="A0A175VUB4"/>
<dbReference type="SUPFAM" id="SSF52540">
    <property type="entry name" value="P-loop containing nucleoside triphosphate hydrolases"/>
    <property type="match status" value="2"/>
</dbReference>
<dbReference type="PROSITE" id="PS50893">
    <property type="entry name" value="ABC_TRANSPORTER_2"/>
    <property type="match status" value="2"/>
</dbReference>
<evidence type="ECO:0000256" key="5">
    <source>
        <dbReference type="ARBA" id="ARBA00022989"/>
    </source>
</evidence>
<feature type="transmembrane region" description="Helical" evidence="8">
    <location>
        <begin position="929"/>
        <end position="953"/>
    </location>
</feature>
<dbReference type="GO" id="GO:0015421">
    <property type="term" value="F:ABC-type oligopeptide transporter activity"/>
    <property type="evidence" value="ECO:0007669"/>
    <property type="project" value="TreeGrafter"/>
</dbReference>
<dbReference type="InterPro" id="IPR027417">
    <property type="entry name" value="P-loop_NTPase"/>
</dbReference>
<keyword evidence="3" id="KW-0547">Nucleotide-binding</keyword>
<keyword evidence="2 8" id="KW-0812">Transmembrane</keyword>
<organism evidence="11 12">
    <name type="scientific">Madurella mycetomatis</name>
    <dbReference type="NCBI Taxonomy" id="100816"/>
    <lineage>
        <taxon>Eukaryota</taxon>
        <taxon>Fungi</taxon>
        <taxon>Dikarya</taxon>
        <taxon>Ascomycota</taxon>
        <taxon>Pezizomycotina</taxon>
        <taxon>Sordariomycetes</taxon>
        <taxon>Sordariomycetidae</taxon>
        <taxon>Sordariales</taxon>
        <taxon>Sordariales incertae sedis</taxon>
        <taxon>Madurella</taxon>
    </lineage>
</organism>
<feature type="compositionally biased region" description="Basic and acidic residues" evidence="7">
    <location>
        <begin position="1486"/>
        <end position="1498"/>
    </location>
</feature>
<feature type="transmembrane region" description="Helical" evidence="8">
    <location>
        <begin position="1039"/>
        <end position="1060"/>
    </location>
</feature>
<evidence type="ECO:0000313" key="12">
    <source>
        <dbReference type="Proteomes" id="UP000078237"/>
    </source>
</evidence>
<dbReference type="VEuPathDB" id="FungiDB:MMYC01_208458"/>
<dbReference type="CDD" id="cd18577">
    <property type="entry name" value="ABC_6TM_Pgp_ABCB1_D1_like"/>
    <property type="match status" value="1"/>
</dbReference>
<proteinExistence type="predicted"/>
<dbReference type="PANTHER" id="PTHR43394:SF15">
    <property type="entry name" value="ALPHA-FACTOR-TRANSPORTING ATPASE"/>
    <property type="match status" value="1"/>
</dbReference>
<evidence type="ECO:0000256" key="3">
    <source>
        <dbReference type="ARBA" id="ARBA00022741"/>
    </source>
</evidence>
<evidence type="ECO:0000256" key="1">
    <source>
        <dbReference type="ARBA" id="ARBA00004141"/>
    </source>
</evidence>
<evidence type="ECO:0000313" key="11">
    <source>
        <dbReference type="EMBL" id="KXX74620.1"/>
    </source>
</evidence>
<keyword evidence="4" id="KW-0067">ATP-binding</keyword>
<comment type="subcellular location">
    <subcellularLocation>
        <location evidence="1">Membrane</location>
        <topology evidence="1">Multi-pass membrane protein</topology>
    </subcellularLocation>
</comment>
<feature type="domain" description="ABC transporter" evidence="9">
    <location>
        <begin position="1135"/>
        <end position="1452"/>
    </location>
</feature>
<protein>
    <submittedName>
        <fullName evidence="11">Alpha-factor-transporting ATPase</fullName>
    </submittedName>
</protein>
<dbReference type="GO" id="GO:0016887">
    <property type="term" value="F:ATP hydrolysis activity"/>
    <property type="evidence" value="ECO:0007669"/>
    <property type="project" value="InterPro"/>
</dbReference>
<feature type="region of interest" description="Disordered" evidence="7">
    <location>
        <begin position="1240"/>
        <end position="1266"/>
    </location>
</feature>
<feature type="region of interest" description="Disordered" evidence="7">
    <location>
        <begin position="1"/>
        <end position="23"/>
    </location>
</feature>
<feature type="compositionally biased region" description="Low complexity" evidence="7">
    <location>
        <begin position="1243"/>
        <end position="1263"/>
    </location>
</feature>
<dbReference type="GO" id="GO:0005743">
    <property type="term" value="C:mitochondrial inner membrane"/>
    <property type="evidence" value="ECO:0007669"/>
    <property type="project" value="TreeGrafter"/>
</dbReference>
<dbReference type="FunFam" id="3.40.50.300:FF:001471">
    <property type="entry name" value="P-loop containing nucleoside triphosphate hydrolase protein"/>
    <property type="match status" value="1"/>
</dbReference>
<feature type="transmembrane region" description="Helical" evidence="8">
    <location>
        <begin position="856"/>
        <end position="877"/>
    </location>
</feature>
<keyword evidence="12" id="KW-1185">Reference proteome</keyword>
<feature type="region of interest" description="Disordered" evidence="7">
    <location>
        <begin position="1465"/>
        <end position="1505"/>
    </location>
</feature>
<dbReference type="CDD" id="cd18578">
    <property type="entry name" value="ABC_6TM_Pgp_ABCB1_D2_like"/>
    <property type="match status" value="1"/>
</dbReference>
<name>A0A175VUB4_9PEZI</name>
<feature type="transmembrane region" description="Helical" evidence="8">
    <location>
        <begin position="77"/>
        <end position="98"/>
    </location>
</feature>
<dbReference type="EMBL" id="LCTW02000334">
    <property type="protein sequence ID" value="KXX74620.1"/>
    <property type="molecule type" value="Genomic_DNA"/>
</dbReference>
<dbReference type="STRING" id="100816.A0A175VUB4"/>
<feature type="domain" description="ABC transporter" evidence="9">
    <location>
        <begin position="409"/>
        <end position="648"/>
    </location>
</feature>
<dbReference type="InterPro" id="IPR003593">
    <property type="entry name" value="AAA+_ATPase"/>
</dbReference>
<feature type="transmembrane region" description="Helical" evidence="8">
    <location>
        <begin position="1081"/>
        <end position="1100"/>
    </location>
</feature>
<evidence type="ECO:0000256" key="7">
    <source>
        <dbReference type="SAM" id="MobiDB-lite"/>
    </source>
</evidence>
<gene>
    <name evidence="11" type="ORF">MMYC01_208458</name>
</gene>
<evidence type="ECO:0000256" key="2">
    <source>
        <dbReference type="ARBA" id="ARBA00022692"/>
    </source>
</evidence>
<keyword evidence="5 8" id="KW-1133">Transmembrane helix</keyword>
<dbReference type="InterPro" id="IPR036640">
    <property type="entry name" value="ABC1_TM_sf"/>
</dbReference>
<dbReference type="OrthoDB" id="6500128at2759"/>
<dbReference type="GO" id="GO:0090374">
    <property type="term" value="P:oligopeptide export from mitochondrion"/>
    <property type="evidence" value="ECO:0007669"/>
    <property type="project" value="TreeGrafter"/>
</dbReference>
<feature type="transmembrane region" description="Helical" evidence="8">
    <location>
        <begin position="815"/>
        <end position="844"/>
    </location>
</feature>
<feature type="transmembrane region" description="Helical" evidence="8">
    <location>
        <begin position="126"/>
        <end position="150"/>
    </location>
</feature>
<feature type="region of interest" description="Disordered" evidence="7">
    <location>
        <begin position="1193"/>
        <end position="1225"/>
    </location>
</feature>
<feature type="transmembrane region" description="Helical" evidence="8">
    <location>
        <begin position="348"/>
        <end position="370"/>
    </location>
</feature>
<dbReference type="InterPro" id="IPR011527">
    <property type="entry name" value="ABC1_TM_dom"/>
</dbReference>
<dbReference type="PROSITE" id="PS50929">
    <property type="entry name" value="ABC_TM1F"/>
    <property type="match status" value="2"/>
</dbReference>
<evidence type="ECO:0000259" key="9">
    <source>
        <dbReference type="PROSITE" id="PS50893"/>
    </source>
</evidence>
<reference evidence="11 12" key="1">
    <citation type="journal article" date="2016" name="Genome Announc.">
        <title>Genome Sequence of Madurella mycetomatis mm55, Isolated from a Human Mycetoma Case in Sudan.</title>
        <authorList>
            <person name="Smit S."/>
            <person name="Derks M.F."/>
            <person name="Bervoets S."/>
            <person name="Fahal A."/>
            <person name="van Leeuwen W."/>
            <person name="van Belkum A."/>
            <person name="van de Sande W.W."/>
        </authorList>
    </citation>
    <scope>NUCLEOTIDE SEQUENCE [LARGE SCALE GENOMIC DNA]</scope>
    <source>
        <strain evidence="12">mm55</strain>
    </source>
</reference>
<feature type="compositionally biased region" description="Basic residues" evidence="7">
    <location>
        <begin position="1206"/>
        <end position="1215"/>
    </location>
</feature>
<dbReference type="Pfam" id="PF00664">
    <property type="entry name" value="ABC_membrane"/>
    <property type="match status" value="2"/>
</dbReference>
<dbReference type="Pfam" id="PF00005">
    <property type="entry name" value="ABC_tran"/>
    <property type="match status" value="3"/>
</dbReference>
<dbReference type="InterPro" id="IPR003439">
    <property type="entry name" value="ABC_transporter-like_ATP-bd"/>
</dbReference>
<evidence type="ECO:0000256" key="6">
    <source>
        <dbReference type="ARBA" id="ARBA00023136"/>
    </source>
</evidence>